<organism evidence="2 3">
    <name type="scientific">Dokdonella koreensis DS-123</name>
    <dbReference type="NCBI Taxonomy" id="1300342"/>
    <lineage>
        <taxon>Bacteria</taxon>
        <taxon>Pseudomonadati</taxon>
        <taxon>Pseudomonadota</taxon>
        <taxon>Gammaproteobacteria</taxon>
        <taxon>Lysobacterales</taxon>
        <taxon>Rhodanobacteraceae</taxon>
        <taxon>Dokdonella</taxon>
    </lineage>
</organism>
<dbReference type="InterPro" id="IPR029068">
    <property type="entry name" value="Glyas_Bleomycin-R_OHBP_Dase"/>
</dbReference>
<dbReference type="GO" id="GO:0051213">
    <property type="term" value="F:dioxygenase activity"/>
    <property type="evidence" value="ECO:0007669"/>
    <property type="project" value="UniProtKB-KW"/>
</dbReference>
<dbReference type="AlphaFoldDB" id="A0A160DY29"/>
<dbReference type="EMBL" id="CP015249">
    <property type="protein sequence ID" value="ANB19484.1"/>
    <property type="molecule type" value="Genomic_DNA"/>
</dbReference>
<dbReference type="SUPFAM" id="SSF54593">
    <property type="entry name" value="Glyoxalase/Bleomycin resistance protein/Dihydroxybiphenyl dioxygenase"/>
    <property type="match status" value="1"/>
</dbReference>
<dbReference type="STRING" id="1300342.I596_3496"/>
<dbReference type="Proteomes" id="UP000076830">
    <property type="component" value="Chromosome"/>
</dbReference>
<gene>
    <name evidence="2" type="ORF">I596_3496</name>
</gene>
<dbReference type="PATRIC" id="fig|1300342.3.peg.3415"/>
<dbReference type="Pfam" id="PF18029">
    <property type="entry name" value="Glyoxalase_6"/>
    <property type="match status" value="1"/>
</dbReference>
<protein>
    <submittedName>
        <fullName evidence="2">Glyoxalase/bleomycin resistance protein/dioxygenase</fullName>
    </submittedName>
</protein>
<sequence length="139" mass="14731">MRPALLVNIDVPDLARAEAFYCAALDLRPGRRLGGGAVELLGADAPVYLLLQPPGGVAAADHRRDYGRHWTPVHLDFVVADLEAAVARAEAAGAVREGAIRPAAWGRIAQLADPFGHGLCLIAFSDRGYDAIALEDPAR</sequence>
<dbReference type="Gene3D" id="3.10.180.10">
    <property type="entry name" value="2,3-Dihydroxybiphenyl 1,2-Dioxygenase, domain 1"/>
    <property type="match status" value="1"/>
</dbReference>
<dbReference type="InterPro" id="IPR037523">
    <property type="entry name" value="VOC_core"/>
</dbReference>
<proteinExistence type="predicted"/>
<reference evidence="2 3" key="1">
    <citation type="submission" date="2016-04" db="EMBL/GenBank/DDBJ databases">
        <title>Complete genome sequence of Dokdonella koreensis DS-123T.</title>
        <authorList>
            <person name="Kim J.F."/>
            <person name="Lee H."/>
            <person name="Kwak M.-J."/>
        </authorList>
    </citation>
    <scope>NUCLEOTIDE SEQUENCE [LARGE SCALE GENOMIC DNA]</scope>
    <source>
        <strain evidence="2 3">DS-123</strain>
    </source>
</reference>
<keyword evidence="2" id="KW-0560">Oxidoreductase</keyword>
<dbReference type="KEGG" id="dko:I596_3496"/>
<dbReference type="CDD" id="cd06587">
    <property type="entry name" value="VOC"/>
    <property type="match status" value="1"/>
</dbReference>
<dbReference type="PROSITE" id="PS51819">
    <property type="entry name" value="VOC"/>
    <property type="match status" value="1"/>
</dbReference>
<accession>A0A160DY29</accession>
<feature type="domain" description="VOC" evidence="1">
    <location>
        <begin position="2"/>
        <end position="124"/>
    </location>
</feature>
<dbReference type="InterPro" id="IPR041581">
    <property type="entry name" value="Glyoxalase_6"/>
</dbReference>
<evidence type="ECO:0000313" key="2">
    <source>
        <dbReference type="EMBL" id="ANB19484.1"/>
    </source>
</evidence>
<evidence type="ECO:0000259" key="1">
    <source>
        <dbReference type="PROSITE" id="PS51819"/>
    </source>
</evidence>
<evidence type="ECO:0000313" key="3">
    <source>
        <dbReference type="Proteomes" id="UP000076830"/>
    </source>
</evidence>
<keyword evidence="3" id="KW-1185">Reference proteome</keyword>
<keyword evidence="2" id="KW-0223">Dioxygenase</keyword>
<name>A0A160DY29_9GAMM</name>